<dbReference type="PANTHER" id="PTHR43004">
    <property type="entry name" value="TRK SYSTEM POTASSIUM UPTAKE PROTEIN"/>
    <property type="match status" value="1"/>
</dbReference>
<dbReference type="PANTHER" id="PTHR43004:SF19">
    <property type="entry name" value="BINDING MONOOXYGENASE, PUTATIVE (JCVI)-RELATED"/>
    <property type="match status" value="1"/>
</dbReference>
<dbReference type="GO" id="GO:0016709">
    <property type="term" value="F:oxidoreductase activity, acting on paired donors, with incorporation or reduction of molecular oxygen, NAD(P)H as one donor, and incorporation of one atom of oxygen"/>
    <property type="evidence" value="ECO:0007669"/>
    <property type="project" value="UniProtKB-ARBA"/>
</dbReference>
<comment type="cofactor">
    <cofactor evidence="1">
        <name>FAD</name>
        <dbReference type="ChEBI" id="CHEBI:57692"/>
    </cofactor>
</comment>
<evidence type="ECO:0000256" key="3">
    <source>
        <dbReference type="ARBA" id="ARBA00022827"/>
    </source>
</evidence>
<protein>
    <submittedName>
        <fullName evidence="5">FAD-dependent oxidoreductase</fullName>
    </submittedName>
</protein>
<sequence length="531" mass="56920">MYHHRTAVLIVGGGLAGLSSAVFLARQDVPVLLVERHSGTLIHPRARTINSRTLELYRQAGLEEEILAARRPFDGKIILHAGTLSGPEERSRPMEMQEDARDASPCPWVPIDQDVLETILRRRAEELGADIRFSTRLDGFDLDRGGVTGTLRDLRSGRDDVVRADYLIAADGGPSPIRERLCVPRAGAGRLGHTVTLVFEADLSEALRGRSVGLCHLREPILGTVLMPHDSEERWVVSFPYDPARGESPETFTEDLSVDLIRKAVGLPDLDVRIVPQLADGTTVLAYDIDALLAGTYRVGRAFLVGDSAHSMPPSGAYGSGTGIQDAHNLAWKLAAVLHGHAGPALLSSYEAERRPVAAKTIAQAVLKREVNMGLADADAAETLWPSESVILGYTYGSGAVIGGEPTRFVPPAELDGRPGGRAPHLPARLAGRDMSLLDLYGRGLVLLSGGATSAWVDAVPKVTGGFGLPVDAYRIGIDIEVPGGHEAHGIARDGAVLVRPDGFVGWRARHRPADPVAALDQAVTRLLCRN</sequence>
<dbReference type="InterPro" id="IPR036188">
    <property type="entry name" value="FAD/NAD-bd_sf"/>
</dbReference>
<dbReference type="Gene3D" id="3.40.30.120">
    <property type="match status" value="1"/>
</dbReference>
<dbReference type="EMBL" id="BOOU01000085">
    <property type="protein sequence ID" value="GII80967.1"/>
    <property type="molecule type" value="Genomic_DNA"/>
</dbReference>
<dbReference type="Pfam" id="PF01494">
    <property type="entry name" value="FAD_binding_3"/>
    <property type="match status" value="1"/>
</dbReference>
<evidence type="ECO:0000259" key="4">
    <source>
        <dbReference type="Pfam" id="PF01494"/>
    </source>
</evidence>
<keyword evidence="6" id="KW-1185">Reference proteome</keyword>
<organism evidence="5 6">
    <name type="scientific">Sphaerisporangium rufum</name>
    <dbReference type="NCBI Taxonomy" id="1381558"/>
    <lineage>
        <taxon>Bacteria</taxon>
        <taxon>Bacillati</taxon>
        <taxon>Actinomycetota</taxon>
        <taxon>Actinomycetes</taxon>
        <taxon>Streptosporangiales</taxon>
        <taxon>Streptosporangiaceae</taxon>
        <taxon>Sphaerisporangium</taxon>
    </lineage>
</organism>
<proteinExistence type="predicted"/>
<dbReference type="Gene3D" id="3.50.50.60">
    <property type="entry name" value="FAD/NAD(P)-binding domain"/>
    <property type="match status" value="1"/>
</dbReference>
<accession>A0A919V3L9</accession>
<dbReference type="InterPro" id="IPR002938">
    <property type="entry name" value="FAD-bd"/>
</dbReference>
<dbReference type="RefSeq" id="WP_203992500.1">
    <property type="nucleotide sequence ID" value="NZ_BOOU01000085.1"/>
</dbReference>
<evidence type="ECO:0000256" key="2">
    <source>
        <dbReference type="ARBA" id="ARBA00022630"/>
    </source>
</evidence>
<name>A0A919V3L9_9ACTN</name>
<keyword evidence="2" id="KW-0285">Flavoprotein</keyword>
<evidence type="ECO:0000313" key="6">
    <source>
        <dbReference type="Proteomes" id="UP000655287"/>
    </source>
</evidence>
<keyword evidence="3" id="KW-0274">FAD</keyword>
<feature type="domain" description="FAD-binding" evidence="4">
    <location>
        <begin position="5"/>
        <end position="364"/>
    </location>
</feature>
<reference evidence="5" key="1">
    <citation type="submission" date="2021-01" db="EMBL/GenBank/DDBJ databases">
        <title>Whole genome shotgun sequence of Sphaerisporangium rufum NBRC 109079.</title>
        <authorList>
            <person name="Komaki H."/>
            <person name="Tamura T."/>
        </authorList>
    </citation>
    <scope>NUCLEOTIDE SEQUENCE</scope>
    <source>
        <strain evidence="5">NBRC 109079</strain>
    </source>
</reference>
<dbReference type="PRINTS" id="PR00420">
    <property type="entry name" value="RNGMNOXGNASE"/>
</dbReference>
<dbReference type="Pfam" id="PF21274">
    <property type="entry name" value="Rng_hyd_C"/>
    <property type="match status" value="1"/>
</dbReference>
<dbReference type="Proteomes" id="UP000655287">
    <property type="component" value="Unassembled WGS sequence"/>
</dbReference>
<dbReference type="Gene3D" id="3.30.9.10">
    <property type="entry name" value="D-Amino Acid Oxidase, subunit A, domain 2"/>
    <property type="match status" value="1"/>
</dbReference>
<evidence type="ECO:0000313" key="5">
    <source>
        <dbReference type="EMBL" id="GII80967.1"/>
    </source>
</evidence>
<evidence type="ECO:0000256" key="1">
    <source>
        <dbReference type="ARBA" id="ARBA00001974"/>
    </source>
</evidence>
<dbReference type="AlphaFoldDB" id="A0A919V3L9"/>
<dbReference type="InterPro" id="IPR050641">
    <property type="entry name" value="RIFMO-like"/>
</dbReference>
<comment type="caution">
    <text evidence="5">The sequence shown here is derived from an EMBL/GenBank/DDBJ whole genome shotgun (WGS) entry which is preliminary data.</text>
</comment>
<dbReference type="GO" id="GO:0071949">
    <property type="term" value="F:FAD binding"/>
    <property type="evidence" value="ECO:0007669"/>
    <property type="project" value="InterPro"/>
</dbReference>
<dbReference type="SUPFAM" id="SSF51905">
    <property type="entry name" value="FAD/NAD(P)-binding domain"/>
    <property type="match status" value="1"/>
</dbReference>
<gene>
    <name evidence="5" type="ORF">Sru01_59490</name>
</gene>